<protein>
    <recommendedName>
        <fullName evidence="2">GBF-interacting protein 1 N-terminal domain-containing protein</fullName>
    </recommendedName>
</protein>
<organism evidence="3 4">
    <name type="scientific">Zingiber officinale</name>
    <name type="common">Ginger</name>
    <name type="synonym">Amomum zingiber</name>
    <dbReference type="NCBI Taxonomy" id="94328"/>
    <lineage>
        <taxon>Eukaryota</taxon>
        <taxon>Viridiplantae</taxon>
        <taxon>Streptophyta</taxon>
        <taxon>Embryophyta</taxon>
        <taxon>Tracheophyta</taxon>
        <taxon>Spermatophyta</taxon>
        <taxon>Magnoliopsida</taxon>
        <taxon>Liliopsida</taxon>
        <taxon>Zingiberales</taxon>
        <taxon>Zingiberaceae</taxon>
        <taxon>Zingiber</taxon>
    </lineage>
</organism>
<proteinExistence type="predicted"/>
<dbReference type="SUPFAM" id="SSF46934">
    <property type="entry name" value="UBA-like"/>
    <property type="match status" value="1"/>
</dbReference>
<dbReference type="Proteomes" id="UP000734854">
    <property type="component" value="Unassembled WGS sequence"/>
</dbReference>
<dbReference type="Pfam" id="PF06972">
    <property type="entry name" value="GIP1_N"/>
    <property type="match status" value="1"/>
</dbReference>
<dbReference type="InterPro" id="IPR009060">
    <property type="entry name" value="UBA-like_sf"/>
</dbReference>
<dbReference type="PANTHER" id="PTHR46445:SF3">
    <property type="entry name" value="RNA POLYMERASE II DEGRADATION FACTOR-LIKE PROTEIN (DUF1296)-RELATED"/>
    <property type="match status" value="1"/>
</dbReference>
<keyword evidence="4" id="KW-1185">Reference proteome</keyword>
<dbReference type="PANTHER" id="PTHR46445">
    <property type="entry name" value="RNA POLYMERASE II DEGRADATION FACTOR-LIKE PROTEIN (DUF1296)"/>
    <property type="match status" value="1"/>
</dbReference>
<feature type="compositionally biased region" description="Basic and acidic residues" evidence="1">
    <location>
        <begin position="77"/>
        <end position="90"/>
    </location>
</feature>
<evidence type="ECO:0000313" key="3">
    <source>
        <dbReference type="EMBL" id="KAG6505089.1"/>
    </source>
</evidence>
<dbReference type="InterPro" id="IPR009719">
    <property type="entry name" value="GIP1_N"/>
</dbReference>
<name>A0A8J5L3E8_ZINOF</name>
<accession>A0A8J5L3E8</accession>
<dbReference type="EMBL" id="JACMSC010000010">
    <property type="protein sequence ID" value="KAG6505089.1"/>
    <property type="molecule type" value="Genomic_DNA"/>
</dbReference>
<gene>
    <name evidence="3" type="ORF">ZIOFF_037437</name>
</gene>
<evidence type="ECO:0000259" key="2">
    <source>
        <dbReference type="Pfam" id="PF06972"/>
    </source>
</evidence>
<dbReference type="AlphaFoldDB" id="A0A8J5L3E8"/>
<feature type="region of interest" description="Disordered" evidence="1">
    <location>
        <begin position="77"/>
        <end position="153"/>
    </location>
</feature>
<evidence type="ECO:0000256" key="1">
    <source>
        <dbReference type="SAM" id="MobiDB-lite"/>
    </source>
</evidence>
<feature type="domain" description="GBF-interacting protein 1 N-terminal" evidence="2">
    <location>
        <begin position="20"/>
        <end position="78"/>
    </location>
</feature>
<evidence type="ECO:0000313" key="4">
    <source>
        <dbReference type="Proteomes" id="UP000734854"/>
    </source>
</evidence>
<sequence length="646" mass="70743">MSGAGSGGSRGNGPSLAITIPSGSRKLVHSLKEIVNCSEVEIYAMLCECDMDPDEAVNRLLSQDTFHEVKNKRDKKKEILETREFPETKSRTGNNISGRGARGSTDRGSRNTSSQSSSIEHGVGKGKVTYRKENGGNTVPVSPVLEYSTVPTNPPQTQTIASNLSSFGNTTQPASVAEGISMPMQSLSGFHNSWLGKQGQMSMADIVKMGRPQARPSIPAMETERSDLTKNATMSNVSNQGFKESSIEVFQTDSEEISESFQESDHVYEHGVDDMIVENWHISQDGWFEQPMESASTTPGISGVSAFYENTSDLSSSAMVNRPNYHIDSHLEGIHLEEKLNIKTLPAKCRSTSASSMHFMVGSSVDAPHLDEGTVGNTNSHLSQRHELDHCEAFCKFACKLYYQASMLNAFHSSLSCRSTCHEDVSWFWHRSTLISDELYPIILRQINYNNHADVKLLALLTEDGRIEISSAAANLGQLSLQEETSPIEPNPAVIIPEHLRVTNSECTRLSFGSFVSGAFCGSLKLDPLKSNSEMLPVLNDAPRVDSPYVRNHDHHDVQLKTTLSENLASVSTSGPENLIMPLVSQAEIMRKDPLDDEHGLHYTHPSASNYESSTSMEPNTAAYAFSHGNAQMQSLSALSSLMVMN</sequence>
<reference evidence="3 4" key="1">
    <citation type="submission" date="2020-08" db="EMBL/GenBank/DDBJ databases">
        <title>Plant Genome Project.</title>
        <authorList>
            <person name="Zhang R.-G."/>
        </authorList>
    </citation>
    <scope>NUCLEOTIDE SEQUENCE [LARGE SCALE GENOMIC DNA]</scope>
    <source>
        <tissue evidence="3">Rhizome</tissue>
    </source>
</reference>
<comment type="caution">
    <text evidence="3">The sequence shown here is derived from an EMBL/GenBank/DDBJ whole genome shotgun (WGS) entry which is preliminary data.</text>
</comment>